<organism evidence="2 3">
    <name type="scientific">Labeo rohita</name>
    <name type="common">Indian major carp</name>
    <name type="synonym">Cyprinus rohita</name>
    <dbReference type="NCBI Taxonomy" id="84645"/>
    <lineage>
        <taxon>Eukaryota</taxon>
        <taxon>Metazoa</taxon>
        <taxon>Chordata</taxon>
        <taxon>Craniata</taxon>
        <taxon>Vertebrata</taxon>
        <taxon>Euteleostomi</taxon>
        <taxon>Actinopterygii</taxon>
        <taxon>Neopterygii</taxon>
        <taxon>Teleostei</taxon>
        <taxon>Ostariophysi</taxon>
        <taxon>Cypriniformes</taxon>
        <taxon>Cyprinidae</taxon>
        <taxon>Labeoninae</taxon>
        <taxon>Labeonini</taxon>
        <taxon>Labeo</taxon>
    </lineage>
</organism>
<protein>
    <submittedName>
        <fullName evidence="2">tRNA pseudouridine synthase Pus10</fullName>
    </submittedName>
</protein>
<dbReference type="EMBL" id="JACTAM010002617">
    <property type="protein sequence ID" value="KAI2644155.1"/>
    <property type="molecule type" value="Genomic_DNA"/>
</dbReference>
<accession>A0ABQ8L0A9</accession>
<feature type="compositionally biased region" description="Polar residues" evidence="1">
    <location>
        <begin position="91"/>
        <end position="108"/>
    </location>
</feature>
<evidence type="ECO:0000313" key="2">
    <source>
        <dbReference type="EMBL" id="KAI2644155.1"/>
    </source>
</evidence>
<evidence type="ECO:0000256" key="1">
    <source>
        <dbReference type="SAM" id="MobiDB-lite"/>
    </source>
</evidence>
<feature type="region of interest" description="Disordered" evidence="1">
    <location>
        <begin position="79"/>
        <end position="116"/>
    </location>
</feature>
<reference evidence="2 3" key="1">
    <citation type="submission" date="2022-01" db="EMBL/GenBank/DDBJ databases">
        <title>A high-quality chromosome-level genome assembly of rohu carp, Labeo rohita.</title>
        <authorList>
            <person name="Arick M.A. II"/>
            <person name="Hsu C.-Y."/>
            <person name="Magbanua Z."/>
            <person name="Pechanova O."/>
            <person name="Grover C."/>
            <person name="Miller E."/>
            <person name="Thrash A."/>
            <person name="Ezzel L."/>
            <person name="Alam S."/>
            <person name="Benzie J."/>
            <person name="Hamilton M."/>
            <person name="Karsi A."/>
            <person name="Lawrence M.L."/>
            <person name="Peterson D.G."/>
        </authorList>
    </citation>
    <scope>NUCLEOTIDE SEQUENCE [LARGE SCALE GENOMIC DNA]</scope>
    <source>
        <strain evidence="3">BAU-BD-2019</strain>
        <tissue evidence="2">Blood</tissue>
    </source>
</reference>
<comment type="caution">
    <text evidence="2">The sequence shown here is derived from an EMBL/GenBank/DDBJ whole genome shotgun (WGS) entry which is preliminary data.</text>
</comment>
<proteinExistence type="predicted"/>
<evidence type="ECO:0000313" key="3">
    <source>
        <dbReference type="Proteomes" id="UP000830375"/>
    </source>
</evidence>
<dbReference type="Proteomes" id="UP000830375">
    <property type="component" value="Unassembled WGS sequence"/>
</dbReference>
<name>A0ABQ8L0A9_LABRO</name>
<keyword evidence="3" id="KW-1185">Reference proteome</keyword>
<sequence length="373" mass="39605">MAVLQLHQAKALKRMHESSTDPRLMQELRSSTDFTLQTGQFSDTVKDFAQQFLAVQKQTEAIQHILAAALPHAEATLRPACQASHRRAAPSVSQPAPKSSRKSTSGPDTGNPEMCCQARGLTVSNALPPHLRLRHPLLTEVKRLRLGDTMSLHTSLASPSRNAGSSAVLSQNATPSVPSSMTFLHCTTAGTLFVPLVPLAQSLGVWLTLPNSSCRFYGLGMTGSGMTVLGPSIRAVPIPLCLYENRRGHHCPVMGSRPQDLQLSGGTTETSVATVTPLGLLHMRPLHAFLWAGVPLEQVSQCVVSSTRCLQYGLGCYMQRAGSLGVLDRALTALAHQMPGVAGSASSLAAVPAAATRQACVGPYGQHCSCVVH</sequence>
<gene>
    <name evidence="2" type="ORF">H4Q32_028372</name>
</gene>